<name>A0A9D6V2Q0_9BACT</name>
<comment type="caution">
    <text evidence="4">The sequence shown here is derived from an EMBL/GenBank/DDBJ whole genome shotgun (WGS) entry which is preliminary data.</text>
</comment>
<dbReference type="InterPro" id="IPR024983">
    <property type="entry name" value="CHAT_dom"/>
</dbReference>
<feature type="repeat" description="TPR" evidence="1">
    <location>
        <begin position="295"/>
        <end position="328"/>
    </location>
</feature>
<dbReference type="Pfam" id="PF13424">
    <property type="entry name" value="TPR_12"/>
    <property type="match status" value="1"/>
</dbReference>
<sequence>MTNRAGSDRPNERTRKGCRLSITIFAIVCLLIIPDSSIGKTFFGGTRSDSSDREEISRQRRTGESQSQADEDQIRRKSRKSKQSMDSGKSDESLKRKEAVGQKDTSKIRERKLVEKGTRDSSAAKAPPRRTGSILEPISELGRSSRQRALNDPRGLVKLHGNELEKALKKGDVKAQKDAHTSLGQTFFFTGQYKKATEHHSKAVELARRSGIPKERGRSLHHLAAAWLALANYRTAARYGRESLQAFEQAGDTEGVATAYNDLGKMEKDRGRFQKAVQNYQKALDANKEKNQLRFITLTNLAGLYLAWGEYKKAVDHYKEALESVDATKSASSEGDTLINIAKAYSEWGLHDEALDNASQGLKSLSKSGARTESARKVIGDLYMDTGQMDQAEPYVKASGYESALGRLYLLKRQYNDARTQYERLKGASERDGNLEDSFTALTGLGKVAESLKDHRGAEEYYSKAVNVTEQIRSTLMLAERRNFFAASINGFPRSEPAKGLVRVTLKQNKPEQSLYASELVRARAFADNLTERTDGRNFSVPSDVLEKEEGLTNRLATLMEGRDLIPKSADKERFDEISSEIQSLDTDRNSFLQMLWTRYPAYASAKYPRPTSLHESAISPEEYIIVFDLLGEGLGVKLLKGKAILDAYFVELNLKELEEDVYRFRKSFEQVKLAQFDVKLAEALYAKLLARTFRQIPDGTPASIVPDGFLALLPFEALVAQGEANWQNGPWGPFPQGIKYAADIHPLSYYQSVSAMTLVRTLTKTRRADGNRLLVMADPVFAITDARVQQEAPDMRVAANMNDRKYRLMAAVEEEIGGSLNLSRLPGTGELAQGLKKLYGMNADLYLGLQSSKETLMAAIAPRIDLYKYVVFATHGFAGNSIPGIMEPVLALTMVPPGTDGLLTASEVAGLKMNAEVAALTACQTGLGLKLAGEGVMSMGRSFQLAGARSVVMSLWSVSETSSIKLMESFFNNLRQGKSKLEALTQARSELRSSGFEHPFFWSAFVLVGETK</sequence>
<dbReference type="PROSITE" id="PS50293">
    <property type="entry name" value="TPR_REGION"/>
    <property type="match status" value="1"/>
</dbReference>
<evidence type="ECO:0000256" key="2">
    <source>
        <dbReference type="SAM" id="MobiDB-lite"/>
    </source>
</evidence>
<keyword evidence="1" id="KW-0802">TPR repeat</keyword>
<dbReference type="Pfam" id="PF12770">
    <property type="entry name" value="CHAT"/>
    <property type="match status" value="1"/>
</dbReference>
<organism evidence="4 5">
    <name type="scientific">Desulfomonile tiedjei</name>
    <dbReference type="NCBI Taxonomy" id="2358"/>
    <lineage>
        <taxon>Bacteria</taxon>
        <taxon>Pseudomonadati</taxon>
        <taxon>Thermodesulfobacteriota</taxon>
        <taxon>Desulfomonilia</taxon>
        <taxon>Desulfomonilales</taxon>
        <taxon>Desulfomonilaceae</taxon>
        <taxon>Desulfomonile</taxon>
    </lineage>
</organism>
<feature type="compositionally biased region" description="Basic and acidic residues" evidence="2">
    <location>
        <begin position="88"/>
        <end position="119"/>
    </location>
</feature>
<dbReference type="SMART" id="SM00028">
    <property type="entry name" value="TPR"/>
    <property type="match status" value="7"/>
</dbReference>
<feature type="compositionally biased region" description="Basic and acidic residues" evidence="2">
    <location>
        <begin position="49"/>
        <end position="63"/>
    </location>
</feature>
<feature type="domain" description="CHAT" evidence="3">
    <location>
        <begin position="680"/>
        <end position="1011"/>
    </location>
</feature>
<dbReference type="InterPro" id="IPR019734">
    <property type="entry name" value="TPR_rpt"/>
</dbReference>
<dbReference type="AlphaFoldDB" id="A0A9D6V2Q0"/>
<gene>
    <name evidence="4" type="ORF">HY912_12655</name>
</gene>
<feature type="region of interest" description="Disordered" evidence="2">
    <location>
        <begin position="41"/>
        <end position="152"/>
    </location>
</feature>
<dbReference type="InterPro" id="IPR011990">
    <property type="entry name" value="TPR-like_helical_dom_sf"/>
</dbReference>
<evidence type="ECO:0000259" key="3">
    <source>
        <dbReference type="Pfam" id="PF12770"/>
    </source>
</evidence>
<dbReference type="Gene3D" id="1.25.40.10">
    <property type="entry name" value="Tetratricopeptide repeat domain"/>
    <property type="match status" value="3"/>
</dbReference>
<proteinExistence type="predicted"/>
<feature type="repeat" description="TPR" evidence="1">
    <location>
        <begin position="257"/>
        <end position="290"/>
    </location>
</feature>
<reference evidence="4" key="1">
    <citation type="submission" date="2020-07" db="EMBL/GenBank/DDBJ databases">
        <title>Huge and variable diversity of episymbiotic CPR bacteria and DPANN archaea in groundwater ecosystems.</title>
        <authorList>
            <person name="He C.Y."/>
            <person name="Keren R."/>
            <person name="Whittaker M."/>
            <person name="Farag I.F."/>
            <person name="Doudna J."/>
            <person name="Cate J.H.D."/>
            <person name="Banfield J.F."/>
        </authorList>
    </citation>
    <scope>NUCLEOTIDE SEQUENCE</scope>
    <source>
        <strain evidence="4">NC_groundwater_1664_Pr3_B-0.1um_52_9</strain>
    </source>
</reference>
<evidence type="ECO:0000256" key="1">
    <source>
        <dbReference type="PROSITE-ProRule" id="PRU00339"/>
    </source>
</evidence>
<accession>A0A9D6V2Q0</accession>
<dbReference type="PROSITE" id="PS50005">
    <property type="entry name" value="TPR"/>
    <property type="match status" value="3"/>
</dbReference>
<evidence type="ECO:0000313" key="5">
    <source>
        <dbReference type="Proteomes" id="UP000807825"/>
    </source>
</evidence>
<dbReference type="EMBL" id="JACRDE010000334">
    <property type="protein sequence ID" value="MBI5250337.1"/>
    <property type="molecule type" value="Genomic_DNA"/>
</dbReference>
<dbReference type="Pfam" id="PF13181">
    <property type="entry name" value="TPR_8"/>
    <property type="match status" value="1"/>
</dbReference>
<protein>
    <submittedName>
        <fullName evidence="4">CHAT domain-containing protein</fullName>
    </submittedName>
</protein>
<dbReference type="PANTHER" id="PTHR10098:SF108">
    <property type="entry name" value="TETRATRICOPEPTIDE REPEAT PROTEIN 28"/>
    <property type="match status" value="1"/>
</dbReference>
<feature type="repeat" description="TPR" evidence="1">
    <location>
        <begin position="177"/>
        <end position="210"/>
    </location>
</feature>
<dbReference type="SUPFAM" id="SSF48452">
    <property type="entry name" value="TPR-like"/>
    <property type="match status" value="2"/>
</dbReference>
<dbReference type="Proteomes" id="UP000807825">
    <property type="component" value="Unassembled WGS sequence"/>
</dbReference>
<dbReference type="PANTHER" id="PTHR10098">
    <property type="entry name" value="RAPSYN-RELATED"/>
    <property type="match status" value="1"/>
</dbReference>
<evidence type="ECO:0000313" key="4">
    <source>
        <dbReference type="EMBL" id="MBI5250337.1"/>
    </source>
</evidence>